<protein>
    <submittedName>
        <fullName evidence="1">Uncharacterized protein</fullName>
    </submittedName>
</protein>
<proteinExistence type="predicted"/>
<name>K4JX24_ABHV</name>
<dbReference type="RefSeq" id="YP_006908665.1">
    <property type="nucleotide sequence ID" value="NC_018874.1"/>
</dbReference>
<evidence type="ECO:0000313" key="1">
    <source>
        <dbReference type="EMBL" id="AFU90025.1"/>
    </source>
</evidence>
<organismHost>
    <name type="scientific">Haliotidae</name>
    <name type="common">abalones</name>
    <dbReference type="NCBI Taxonomy" id="6451"/>
</organismHost>
<dbReference type="Proteomes" id="UP000029777">
    <property type="component" value="Segment"/>
</dbReference>
<reference evidence="1 2" key="1">
    <citation type="submission" date="2012-08" db="EMBL/GenBank/DDBJ databases">
        <title>Abalone herpesvirus genome reveals unexpected ancestry.</title>
        <authorList>
            <person name="Savin K.W."/>
            <person name="Fegan M."/>
            <person name="Powney R."/>
            <person name="Savage D."/>
            <person name="Wong F."/>
            <person name="Sawbridge T."/>
            <person name="Helsham J."/>
            <person name="Vardy M."/>
            <person name="Cogan N."/>
            <person name="Mohammad I."/>
            <person name="Cocks B.G."/>
            <person name="Warner S."/>
        </authorList>
    </citation>
    <scope>NUCLEOTIDE SEQUENCE [LARGE SCALE GENOMIC DNA]</scope>
    <source>
        <strain evidence="2">Isolate Abalone/Australia/Victoria/2009</strain>
    </source>
</reference>
<organism evidence="1 2">
    <name type="scientific">Abalone herpesvirus (isolate Abalone/Australia/Victoria/2009)</name>
    <name type="common">AbHV</name>
    <dbReference type="NCBI Taxonomy" id="1241371"/>
    <lineage>
        <taxon>Viruses</taxon>
        <taxon>Duplodnaviria</taxon>
        <taxon>Heunggongvirae</taxon>
        <taxon>Peploviricota</taxon>
        <taxon>Herviviricetes</taxon>
        <taxon>Herpesvirales</taxon>
        <taxon>Malacoherpesviridae</taxon>
        <taxon>Aurivirus</taxon>
        <taxon>Aurivirus haliotidmalaco1</taxon>
    </lineage>
</organism>
<gene>
    <name evidence="1" type="ORF">AbHV_ORF15</name>
</gene>
<sequence>MSVLLAEEFKPVVKHALYRNHSCSCELCEVVDYVIRLGTGLMIREELLNQERRYRGSNVVGVKMAELSHNMASNIMIEEPSYPVEIMPEGTSETINIMRMKRMLREDFPGVDLMEHLWGDDLNSQIGVYSPFLRHGNQLYSILKILYANASRLPQAEEMSALEREKFILRCCILSNIVVPNPSWLWGLSCNTLETDLTYLKQYSLSAEERKPEKDD</sequence>
<dbReference type="OrthoDB" id="37801at10239"/>
<keyword evidence="2" id="KW-1185">Reference proteome</keyword>
<dbReference type="GeneID" id="13853634"/>
<evidence type="ECO:0000313" key="2">
    <source>
        <dbReference type="Proteomes" id="UP000029777"/>
    </source>
</evidence>
<dbReference type="KEGG" id="vg:13853634"/>
<accession>K4JX24</accession>
<dbReference type="EMBL" id="JX453331">
    <property type="protein sequence ID" value="AFU90025.1"/>
    <property type="molecule type" value="Genomic_DNA"/>
</dbReference>